<dbReference type="Gene3D" id="1.20.120.530">
    <property type="entry name" value="GntR ligand-binding domain-like"/>
    <property type="match status" value="1"/>
</dbReference>
<keyword evidence="3" id="KW-0804">Transcription</keyword>
<protein>
    <recommendedName>
        <fullName evidence="4">GntR C-terminal domain-containing protein</fullName>
    </recommendedName>
</protein>
<gene>
    <name evidence="5" type="ORF">AOZ06_35695</name>
</gene>
<organism evidence="5 6">
    <name type="scientific">Kibdelosporangium phytohabitans</name>
    <dbReference type="NCBI Taxonomy" id="860235"/>
    <lineage>
        <taxon>Bacteria</taxon>
        <taxon>Bacillati</taxon>
        <taxon>Actinomycetota</taxon>
        <taxon>Actinomycetes</taxon>
        <taxon>Pseudonocardiales</taxon>
        <taxon>Pseudonocardiaceae</taxon>
        <taxon>Kibdelosporangium</taxon>
    </lineage>
</organism>
<dbReference type="InterPro" id="IPR011711">
    <property type="entry name" value="GntR_C"/>
</dbReference>
<dbReference type="SUPFAM" id="SSF48008">
    <property type="entry name" value="GntR ligand-binding domain-like"/>
    <property type="match status" value="1"/>
</dbReference>
<keyword evidence="1" id="KW-0805">Transcription regulation</keyword>
<evidence type="ECO:0000256" key="1">
    <source>
        <dbReference type="ARBA" id="ARBA00023015"/>
    </source>
</evidence>
<dbReference type="Pfam" id="PF07729">
    <property type="entry name" value="FCD"/>
    <property type="match status" value="1"/>
</dbReference>
<reference evidence="5 6" key="1">
    <citation type="submission" date="2015-07" db="EMBL/GenBank/DDBJ databases">
        <title>Genome sequencing of Kibdelosporangium phytohabitans.</title>
        <authorList>
            <person name="Qin S."/>
            <person name="Xing K."/>
        </authorList>
    </citation>
    <scope>NUCLEOTIDE SEQUENCE [LARGE SCALE GENOMIC DNA]</scope>
    <source>
        <strain evidence="5 6">KLBMP1111</strain>
    </source>
</reference>
<dbReference type="KEGG" id="kphy:AOZ06_35695"/>
<dbReference type="AlphaFoldDB" id="A0A0N7F4I2"/>
<dbReference type="InterPro" id="IPR008920">
    <property type="entry name" value="TF_FadR/GntR_C"/>
</dbReference>
<dbReference type="EMBL" id="CP012752">
    <property type="protein sequence ID" value="ALG11503.1"/>
    <property type="molecule type" value="Genomic_DNA"/>
</dbReference>
<sequence>MVLQFGVAAVVPVVLEDLHGVTLLSNPIEVRSVVEPAATRMAAEPATDEDLAAMVSALDRMADAADDPVEADLEFHRPCSAPPTTSC</sequence>
<dbReference type="RefSeq" id="WP_054293404.1">
    <property type="nucleotide sequence ID" value="NZ_CP012752.1"/>
</dbReference>
<evidence type="ECO:0000313" key="6">
    <source>
        <dbReference type="Proteomes" id="UP000063699"/>
    </source>
</evidence>
<evidence type="ECO:0000313" key="5">
    <source>
        <dbReference type="EMBL" id="ALG11503.1"/>
    </source>
</evidence>
<dbReference type="Proteomes" id="UP000063699">
    <property type="component" value="Chromosome"/>
</dbReference>
<feature type="domain" description="GntR C-terminal" evidence="4">
    <location>
        <begin position="28"/>
        <end position="77"/>
    </location>
</feature>
<name>A0A0N7F4I2_9PSEU</name>
<keyword evidence="2" id="KW-0238">DNA-binding</keyword>
<accession>A0A0N7F4I2</accession>
<evidence type="ECO:0000259" key="4">
    <source>
        <dbReference type="Pfam" id="PF07729"/>
    </source>
</evidence>
<dbReference type="GO" id="GO:0003677">
    <property type="term" value="F:DNA binding"/>
    <property type="evidence" value="ECO:0007669"/>
    <property type="project" value="UniProtKB-KW"/>
</dbReference>
<keyword evidence="6" id="KW-1185">Reference proteome</keyword>
<proteinExistence type="predicted"/>
<dbReference type="STRING" id="860235.AOZ06_35695"/>
<evidence type="ECO:0000256" key="3">
    <source>
        <dbReference type="ARBA" id="ARBA00023163"/>
    </source>
</evidence>
<evidence type="ECO:0000256" key="2">
    <source>
        <dbReference type="ARBA" id="ARBA00023125"/>
    </source>
</evidence>